<dbReference type="EMBL" id="JAUQSX010000001">
    <property type="protein sequence ID" value="MDO7845500.1"/>
    <property type="molecule type" value="Genomic_DNA"/>
</dbReference>
<keyword evidence="1" id="KW-0732">Signal</keyword>
<accession>A0ABT9A6P4</accession>
<evidence type="ECO:0000313" key="2">
    <source>
        <dbReference type="EMBL" id="MDO7845500.1"/>
    </source>
</evidence>
<name>A0ABT9A6P4_9BACT</name>
<evidence type="ECO:0000256" key="1">
    <source>
        <dbReference type="SAM" id="SignalP"/>
    </source>
</evidence>
<dbReference type="RefSeq" id="WP_305010184.1">
    <property type="nucleotide sequence ID" value="NZ_JAUQSX010000001.1"/>
</dbReference>
<feature type="signal peptide" evidence="1">
    <location>
        <begin position="1"/>
        <end position="22"/>
    </location>
</feature>
<gene>
    <name evidence="2" type="ORF">Q5H92_03955</name>
</gene>
<organism evidence="2 3">
    <name type="scientific">Hymenobacter mellowenesis</name>
    <dbReference type="NCBI Taxonomy" id="3063995"/>
    <lineage>
        <taxon>Bacteria</taxon>
        <taxon>Pseudomonadati</taxon>
        <taxon>Bacteroidota</taxon>
        <taxon>Cytophagia</taxon>
        <taxon>Cytophagales</taxon>
        <taxon>Hymenobacteraceae</taxon>
        <taxon>Hymenobacter</taxon>
    </lineage>
</organism>
<protein>
    <submittedName>
        <fullName evidence="2">T9SS type A sorting domain-containing protein</fullName>
    </submittedName>
</protein>
<keyword evidence="3" id="KW-1185">Reference proteome</keyword>
<evidence type="ECO:0000313" key="3">
    <source>
        <dbReference type="Proteomes" id="UP001167796"/>
    </source>
</evidence>
<dbReference type="Proteomes" id="UP001167796">
    <property type="component" value="Unassembled WGS sequence"/>
</dbReference>
<comment type="caution">
    <text evidence="2">The sequence shown here is derived from an EMBL/GenBank/DDBJ whole genome shotgun (WGS) entry which is preliminary data.</text>
</comment>
<sequence>MKNLFTLSAITALALSSLGAQAQFTVDGTLSAGEVGTGTGKYQLLGTYTNAHSATDRGLKSIYMGTTSTTLNIMVVASPEKSDYNAMLMYLDMPNKTGAPANVALPAGSDNSSQFRSTPTLDMQADFGFRLTASPLGGNDLNAYHSKIDYTLPRNGAGQAPDVYLGSTDKQGNAFTVTDPASGIVGAKVSFKTSPTGSVASNTTTGWEIEYPLSVLGGAVNTNLIRVMVAYVGDNADFSSDVLPQIAGQVNALGANPNFANIAGNQFYTYQVGTGVLASRNAAAELQTSAYPNPVAADSRLAYTVPAGAQPVTVEVYNSLGQKALSLLNTTQATGKHELPLTALRQLAAGPYVVMLRVGSQQSSHRVVVE</sequence>
<dbReference type="InterPro" id="IPR026444">
    <property type="entry name" value="Secre_tail"/>
</dbReference>
<feature type="chain" id="PRO_5046784244" evidence="1">
    <location>
        <begin position="23"/>
        <end position="370"/>
    </location>
</feature>
<proteinExistence type="predicted"/>
<dbReference type="NCBIfam" id="TIGR04183">
    <property type="entry name" value="Por_Secre_tail"/>
    <property type="match status" value="1"/>
</dbReference>
<reference evidence="2" key="1">
    <citation type="submission" date="2023-07" db="EMBL/GenBank/DDBJ databases">
        <authorList>
            <person name="Kim M.K."/>
        </authorList>
    </citation>
    <scope>NUCLEOTIDE SEQUENCE</scope>
    <source>
        <strain evidence="2">M29</strain>
    </source>
</reference>